<evidence type="ECO:0000313" key="4">
    <source>
        <dbReference type="Proteomes" id="UP000503349"/>
    </source>
</evidence>
<organism evidence="3 4">
    <name type="scientific">Channa argus</name>
    <name type="common">Northern snakehead</name>
    <name type="synonym">Ophicephalus argus</name>
    <dbReference type="NCBI Taxonomy" id="215402"/>
    <lineage>
        <taxon>Eukaryota</taxon>
        <taxon>Metazoa</taxon>
        <taxon>Chordata</taxon>
        <taxon>Craniata</taxon>
        <taxon>Vertebrata</taxon>
        <taxon>Euteleostomi</taxon>
        <taxon>Actinopterygii</taxon>
        <taxon>Neopterygii</taxon>
        <taxon>Teleostei</taxon>
        <taxon>Neoteleostei</taxon>
        <taxon>Acanthomorphata</taxon>
        <taxon>Anabantaria</taxon>
        <taxon>Anabantiformes</taxon>
        <taxon>Channoidei</taxon>
        <taxon>Channidae</taxon>
        <taxon>Channa</taxon>
    </lineage>
</organism>
<evidence type="ECO:0000313" key="3">
    <source>
        <dbReference type="EMBL" id="KAF3691633.1"/>
    </source>
</evidence>
<protein>
    <submittedName>
        <fullName evidence="3">Uncharacterized protein</fullName>
    </submittedName>
</protein>
<sequence>MEKRGKAEMWKLKLCHCCLLLLALLQTTTPSSAQNTSTTISPVSTIMNSSPNPAPVAYITSPADVTLAEGQLAVFRCGVSTVSPNLTFTYYGKQDTYNLTCPYSYVEPVPQTLYGSCEMKAGESLAVWTLSAASFFDNGTRVVCHQLNNPNAPAAMLYVYKKGTNYTTLIVCTIGGFTVTVLVFGLLYCVLQRSERFQKCFGGEETEDDLSTIVTKD</sequence>
<keyword evidence="1" id="KW-0812">Transmembrane</keyword>
<evidence type="ECO:0000256" key="1">
    <source>
        <dbReference type="SAM" id="Phobius"/>
    </source>
</evidence>
<dbReference type="Proteomes" id="UP000503349">
    <property type="component" value="Chromosome 7"/>
</dbReference>
<dbReference type="EMBL" id="CM015718">
    <property type="protein sequence ID" value="KAF3691633.1"/>
    <property type="molecule type" value="Genomic_DNA"/>
</dbReference>
<keyword evidence="1" id="KW-0472">Membrane</keyword>
<keyword evidence="2" id="KW-0732">Signal</keyword>
<dbReference type="AlphaFoldDB" id="A0A6G1PN83"/>
<keyword evidence="1" id="KW-1133">Transmembrane helix</keyword>
<proteinExistence type="predicted"/>
<reference evidence="4" key="2">
    <citation type="submission" date="2019-02" db="EMBL/GenBank/DDBJ databases">
        <title>Opniocepnalus argus Var Kimnra genome.</title>
        <authorList>
            <person name="Zhou C."/>
            <person name="Xiao S."/>
        </authorList>
    </citation>
    <scope>NUCLEOTIDE SEQUENCE [LARGE SCALE GENOMIC DNA]</scope>
</reference>
<gene>
    <name evidence="3" type="ORF">EXN66_Car007308</name>
</gene>
<evidence type="ECO:0000256" key="2">
    <source>
        <dbReference type="SAM" id="SignalP"/>
    </source>
</evidence>
<feature type="signal peptide" evidence="2">
    <location>
        <begin position="1"/>
        <end position="33"/>
    </location>
</feature>
<feature type="transmembrane region" description="Helical" evidence="1">
    <location>
        <begin position="166"/>
        <end position="191"/>
    </location>
</feature>
<reference evidence="3 4" key="1">
    <citation type="submission" date="2019-02" db="EMBL/GenBank/DDBJ databases">
        <title>Opniocepnalus argus genome.</title>
        <authorList>
            <person name="Zhou C."/>
            <person name="Xiao S."/>
        </authorList>
    </citation>
    <scope>NUCLEOTIDE SEQUENCE [LARGE SCALE GENOMIC DNA]</scope>
    <source>
        <strain evidence="3">OARG1902GOOAL</strain>
        <tissue evidence="3">Muscle</tissue>
    </source>
</reference>
<accession>A0A6G1PN83</accession>
<keyword evidence="4" id="KW-1185">Reference proteome</keyword>
<feature type="chain" id="PRO_5026231909" evidence="2">
    <location>
        <begin position="34"/>
        <end position="217"/>
    </location>
</feature>
<name>A0A6G1PN83_CHAAH</name>